<evidence type="ECO:0000256" key="3">
    <source>
        <dbReference type="ARBA" id="ARBA00022917"/>
    </source>
</evidence>
<dbReference type="GO" id="GO:0005739">
    <property type="term" value="C:mitochondrion"/>
    <property type="evidence" value="ECO:0007669"/>
    <property type="project" value="UniProtKB-SubCell"/>
</dbReference>
<dbReference type="InterPro" id="IPR014039">
    <property type="entry name" value="Transl_elong_EFTs/EF1B_dimer"/>
</dbReference>
<dbReference type="OrthoDB" id="277235at2759"/>
<dbReference type="PANTHER" id="PTHR11741:SF0">
    <property type="entry name" value="ELONGATION FACTOR TS, MITOCHONDRIAL"/>
    <property type="match status" value="1"/>
</dbReference>
<keyword evidence="2 4" id="KW-0251">Elongation factor</keyword>
<protein>
    <recommendedName>
        <fullName evidence="4">Elongation factor Ts, mitochondrial</fullName>
        <shortName evidence="4">EF-Ts</shortName>
        <shortName evidence="4">EF-TsMt</shortName>
    </recommendedName>
</protein>
<sequence>MALLSRSLLGPSYAVGRLVWGCPSLMGRSFCASPQQAYKPSMALVQELRKRTGASISKCRDALADEGGDVEKAMTWLKKRGIQSASEKTFRRAGEGVVAAAVRGHYGALVEISCETDFVGRTPLLVEFAHTLADLVTETPYVGSGVEGLLVEGMLKGPVKVDTTLVMEDHRPRQELQSLKVSDAILEISSILGENIGLKRVATIGHSPDTTPPDSHIYHYVHSAINGNQCRDVGKLASLVMVGKSGQGGGMVDEDALAFIGKVIAMQVVAKRPKYIQVGDVPKDVLEAERQIGRAAHLASTAAGGKEIPDQVLEKILDGKAAKMRAEDTLYEMEILLPPSSGQSENNKAETVGERLRKLGLVVQDFRFMGVGL</sequence>
<reference evidence="6 7" key="1">
    <citation type="submission" date="2008-07" db="EMBL/GenBank/DDBJ databases">
        <authorList>
            <person name="El-Sayed N."/>
            <person name="Caler E."/>
            <person name="Inman J."/>
            <person name="Amedeo P."/>
            <person name="Hass B."/>
            <person name="Wortman J."/>
        </authorList>
    </citation>
    <scope>NUCLEOTIDE SEQUENCE [LARGE SCALE GENOMIC DNA]</scope>
    <source>
        <strain evidence="7">ATCC 50983 / TXsc</strain>
    </source>
</reference>
<dbReference type="FunCoup" id="C5KE57">
    <property type="interactions" value="420"/>
</dbReference>
<comment type="subcellular location">
    <subcellularLocation>
        <location evidence="4">Mitochondrion</location>
    </subcellularLocation>
</comment>
<dbReference type="GeneID" id="9062219"/>
<dbReference type="Proteomes" id="UP000007800">
    <property type="component" value="Unassembled WGS sequence"/>
</dbReference>
<dbReference type="PANTHER" id="PTHR11741">
    <property type="entry name" value="ELONGATION FACTOR TS"/>
    <property type="match status" value="1"/>
</dbReference>
<keyword evidence="3 4" id="KW-0648">Protein biosynthesis</keyword>
<dbReference type="Gene3D" id="1.10.8.10">
    <property type="entry name" value="DNA helicase RuvA subunit, C-terminal domain"/>
    <property type="match status" value="1"/>
</dbReference>
<dbReference type="HAMAP" id="MF_00050">
    <property type="entry name" value="EF_Ts"/>
    <property type="match status" value="1"/>
</dbReference>
<dbReference type="Gene3D" id="1.10.286.20">
    <property type="match status" value="1"/>
</dbReference>
<evidence type="ECO:0000256" key="1">
    <source>
        <dbReference type="ARBA" id="ARBA00005532"/>
    </source>
</evidence>
<dbReference type="GO" id="GO:0003746">
    <property type="term" value="F:translation elongation factor activity"/>
    <property type="evidence" value="ECO:0007669"/>
    <property type="project" value="UniProtKB-UniRule"/>
</dbReference>
<evidence type="ECO:0000259" key="5">
    <source>
        <dbReference type="Pfam" id="PF00889"/>
    </source>
</evidence>
<dbReference type="CDD" id="cd14275">
    <property type="entry name" value="UBA_EF-Ts"/>
    <property type="match status" value="1"/>
</dbReference>
<evidence type="ECO:0000313" key="7">
    <source>
        <dbReference type="Proteomes" id="UP000007800"/>
    </source>
</evidence>
<dbReference type="InterPro" id="IPR036402">
    <property type="entry name" value="EF-Ts_dimer_sf"/>
</dbReference>
<feature type="domain" description="Translation elongation factor EFTs/EF1B dimerisation" evidence="5">
    <location>
        <begin position="107"/>
        <end position="334"/>
    </location>
</feature>
<dbReference type="InterPro" id="IPR009060">
    <property type="entry name" value="UBA-like_sf"/>
</dbReference>
<dbReference type="OMA" id="YLHRCPR"/>
<proteinExistence type="inferred from homology"/>
<dbReference type="InParanoid" id="C5KE57"/>
<organism evidence="7">
    <name type="scientific">Perkinsus marinus (strain ATCC 50983 / TXsc)</name>
    <dbReference type="NCBI Taxonomy" id="423536"/>
    <lineage>
        <taxon>Eukaryota</taxon>
        <taxon>Sar</taxon>
        <taxon>Alveolata</taxon>
        <taxon>Perkinsozoa</taxon>
        <taxon>Perkinsea</taxon>
        <taxon>Perkinsida</taxon>
        <taxon>Perkinsidae</taxon>
        <taxon>Perkinsus</taxon>
    </lineage>
</organism>
<accession>C5KE57</accession>
<dbReference type="FunFam" id="1.10.8.10:FF:000001">
    <property type="entry name" value="Elongation factor Ts"/>
    <property type="match status" value="1"/>
</dbReference>
<evidence type="ECO:0000256" key="4">
    <source>
        <dbReference type="HAMAP-Rule" id="MF_03135"/>
    </source>
</evidence>
<dbReference type="SUPFAM" id="SSF54713">
    <property type="entry name" value="Elongation factor Ts (EF-Ts), dimerisation domain"/>
    <property type="match status" value="1"/>
</dbReference>
<gene>
    <name evidence="6" type="ORF">Pmar_PMAR005791</name>
</gene>
<dbReference type="SUPFAM" id="SSF46934">
    <property type="entry name" value="UBA-like"/>
    <property type="match status" value="1"/>
</dbReference>
<evidence type="ECO:0000313" key="6">
    <source>
        <dbReference type="EMBL" id="EER17269.1"/>
    </source>
</evidence>
<dbReference type="EMBL" id="GG672192">
    <property type="protein sequence ID" value="EER17269.1"/>
    <property type="molecule type" value="Genomic_DNA"/>
</dbReference>
<comment type="function">
    <text evidence="4">Associates with the EF-Tu.GDP complex and induces the exchange of GDP to GTP. It remains bound to the aminoacyl-tRNA.EF-Tu.GTP complex up to the GTP hydrolysis stage on the ribosome.</text>
</comment>
<dbReference type="GO" id="GO:0070125">
    <property type="term" value="P:mitochondrial translational elongation"/>
    <property type="evidence" value="ECO:0007669"/>
    <property type="project" value="TreeGrafter"/>
</dbReference>
<dbReference type="InterPro" id="IPR001816">
    <property type="entry name" value="Transl_elong_EFTs/EF1B"/>
</dbReference>
<dbReference type="AlphaFoldDB" id="C5KE57"/>
<keyword evidence="4" id="KW-0496">Mitochondrion</keyword>
<comment type="similarity">
    <text evidence="1 4">Belongs to the EF-Ts family.</text>
</comment>
<dbReference type="Gene3D" id="3.30.479.20">
    <property type="entry name" value="Elongation factor Ts, dimerisation domain"/>
    <property type="match status" value="1"/>
</dbReference>
<keyword evidence="7" id="KW-1185">Reference proteome</keyword>
<dbReference type="RefSeq" id="XP_002785473.1">
    <property type="nucleotide sequence ID" value="XM_002785427.1"/>
</dbReference>
<dbReference type="Pfam" id="PF00889">
    <property type="entry name" value="EF_TS"/>
    <property type="match status" value="1"/>
</dbReference>
<name>C5KE57_PERM5</name>
<evidence type="ECO:0000256" key="2">
    <source>
        <dbReference type="ARBA" id="ARBA00022768"/>
    </source>
</evidence>